<evidence type="ECO:0000313" key="7">
    <source>
        <dbReference type="Proteomes" id="UP001362999"/>
    </source>
</evidence>
<dbReference type="Pfam" id="PF04145">
    <property type="entry name" value="Ctr"/>
    <property type="match status" value="1"/>
</dbReference>
<keyword evidence="2 4" id="KW-1133">Transmembrane helix</keyword>
<feature type="transmembrane region" description="Helical" evidence="4">
    <location>
        <begin position="47"/>
        <end position="66"/>
    </location>
</feature>
<organism evidence="6 7">
    <name type="scientific">Favolaschia claudopus</name>
    <dbReference type="NCBI Taxonomy" id="2862362"/>
    <lineage>
        <taxon>Eukaryota</taxon>
        <taxon>Fungi</taxon>
        <taxon>Dikarya</taxon>
        <taxon>Basidiomycota</taxon>
        <taxon>Agaricomycotina</taxon>
        <taxon>Agaricomycetes</taxon>
        <taxon>Agaricomycetidae</taxon>
        <taxon>Agaricales</taxon>
        <taxon>Marasmiineae</taxon>
        <taxon>Mycenaceae</taxon>
        <taxon>Favolaschia</taxon>
    </lineage>
</organism>
<reference evidence="6 7" key="1">
    <citation type="journal article" date="2024" name="J Genomics">
        <title>Draft genome sequencing and assembly of Favolaschia claudopus CIRM-BRFM 2984 isolated from oak limbs.</title>
        <authorList>
            <person name="Navarro D."/>
            <person name="Drula E."/>
            <person name="Chaduli D."/>
            <person name="Cazenave R."/>
            <person name="Ahrendt S."/>
            <person name="Wang J."/>
            <person name="Lipzen A."/>
            <person name="Daum C."/>
            <person name="Barry K."/>
            <person name="Grigoriev I.V."/>
            <person name="Favel A."/>
            <person name="Rosso M.N."/>
            <person name="Martin F."/>
        </authorList>
    </citation>
    <scope>NUCLEOTIDE SEQUENCE [LARGE SCALE GENOMIC DNA]</scope>
    <source>
        <strain evidence="6 7">CIRM-BRFM 2984</strain>
    </source>
</reference>
<dbReference type="GO" id="GO:0016020">
    <property type="term" value="C:membrane"/>
    <property type="evidence" value="ECO:0007669"/>
    <property type="project" value="UniProtKB-SubCell"/>
</dbReference>
<feature type="region of interest" description="Disordered" evidence="5">
    <location>
        <begin position="87"/>
        <end position="106"/>
    </location>
</feature>
<comment type="subcellular location">
    <subcellularLocation>
        <location evidence="4">Membrane</location>
        <topology evidence="4">Multi-pass membrane protein</topology>
    </subcellularLocation>
</comment>
<accession>A0AAW0A9I2</accession>
<keyword evidence="7" id="KW-1185">Reference proteome</keyword>
<dbReference type="EMBL" id="JAWWNJ010000077">
    <property type="protein sequence ID" value="KAK7005788.1"/>
    <property type="molecule type" value="Genomic_DNA"/>
</dbReference>
<keyword evidence="1 4" id="KW-0812">Transmembrane</keyword>
<evidence type="ECO:0000313" key="6">
    <source>
        <dbReference type="EMBL" id="KAK7005788.1"/>
    </source>
</evidence>
<evidence type="ECO:0000256" key="2">
    <source>
        <dbReference type="ARBA" id="ARBA00022989"/>
    </source>
</evidence>
<feature type="transmembrane region" description="Helical" evidence="4">
    <location>
        <begin position="156"/>
        <end position="181"/>
    </location>
</feature>
<name>A0AAW0A9I2_9AGAR</name>
<dbReference type="Proteomes" id="UP001362999">
    <property type="component" value="Unassembled WGS sequence"/>
</dbReference>
<dbReference type="AlphaFoldDB" id="A0AAW0A9I2"/>
<gene>
    <name evidence="6" type="ORF">R3P38DRAFT_3039597</name>
</gene>
<evidence type="ECO:0000256" key="5">
    <source>
        <dbReference type="SAM" id="MobiDB-lite"/>
    </source>
</evidence>
<comment type="similarity">
    <text evidence="4">Belongs to the copper transporter (Ctr) (TC 1.A.56) family. SLC31A subfamily.</text>
</comment>
<proteinExistence type="inferred from homology"/>
<dbReference type="PANTHER" id="PTHR12483">
    <property type="entry name" value="SOLUTE CARRIER FAMILY 31 COPPER TRANSPORTERS"/>
    <property type="match status" value="1"/>
</dbReference>
<keyword evidence="4" id="KW-0813">Transport</keyword>
<dbReference type="GO" id="GO:0005375">
    <property type="term" value="F:copper ion transmembrane transporter activity"/>
    <property type="evidence" value="ECO:0007669"/>
    <property type="project" value="UniProtKB-UniRule"/>
</dbReference>
<comment type="caution">
    <text evidence="6">The sequence shown here is derived from an EMBL/GenBank/DDBJ whole genome shotgun (WGS) entry which is preliminary data.</text>
</comment>
<sequence>MDHSAHHMDHNENPAATMARCSMHMLWNTQIIDTCIVFQSWHVTSNAYFFGSCIAIMALGVFYEYLRAFSKSVDTRIALSLVANGKGKHATSGTRSGRSSPDEDAGLLSGRRVFKIATTGTPVPFMLRVLRAALYGATVFLSFFLMLVFMTYNAYLIFATVFGAALGHFIFGSTINIDAILGEESKGMACH</sequence>
<protein>
    <recommendedName>
        <fullName evidence="4">Copper transport protein</fullName>
    </recommendedName>
</protein>
<keyword evidence="4" id="KW-0406">Ion transport</keyword>
<dbReference type="PANTHER" id="PTHR12483:SF115">
    <property type="entry name" value="COPPER TRANSPORT PROTEIN"/>
    <property type="match status" value="1"/>
</dbReference>
<dbReference type="InterPro" id="IPR007274">
    <property type="entry name" value="Cop_transporter"/>
</dbReference>
<keyword evidence="4" id="KW-0187">Copper transport</keyword>
<evidence type="ECO:0000256" key="4">
    <source>
        <dbReference type="RuleBase" id="RU367022"/>
    </source>
</evidence>
<keyword evidence="4" id="KW-0186">Copper</keyword>
<evidence type="ECO:0000256" key="1">
    <source>
        <dbReference type="ARBA" id="ARBA00022692"/>
    </source>
</evidence>
<evidence type="ECO:0000256" key="3">
    <source>
        <dbReference type="ARBA" id="ARBA00023136"/>
    </source>
</evidence>
<keyword evidence="3 4" id="KW-0472">Membrane</keyword>
<feature type="transmembrane region" description="Helical" evidence="4">
    <location>
        <begin position="132"/>
        <end position="150"/>
    </location>
</feature>